<evidence type="ECO:0000259" key="1">
    <source>
        <dbReference type="Pfam" id="PF01261"/>
    </source>
</evidence>
<gene>
    <name evidence="2" type="ORF">HKD39_14925</name>
</gene>
<sequence length="290" mass="31736">MSNNKIGVHALVWVGGWSEDEARTAISSTKKAGYDVIELALMQPEKEPVDAMSFTADLLSEYGITPTMSMGLSDDTDVSSDDADIVAAGRRRLEAAVNVARDIGCQYLGGVIFSKLGRYTQPVTERGYSHSVETMAWLADKAAESGITLGMEFCNRYETNVINTTEQTLRFIEAIGRDNVVAHLDTYHMNIEERSFTDAVKAAADAGKLGYVHVGESHRGQLGTGSIPWDEFFTALRDVGYDGTITFESFSSEVVNPQLSSALSIWRNLWTDSMDLATGARAFIRDKYGA</sequence>
<dbReference type="RefSeq" id="WP_171200679.1">
    <property type="nucleotide sequence ID" value="NZ_JABEND010000009.1"/>
</dbReference>
<dbReference type="Pfam" id="PF01261">
    <property type="entry name" value="AP_endonuc_2"/>
    <property type="match status" value="1"/>
</dbReference>
<dbReference type="PANTHER" id="PTHR12110">
    <property type="entry name" value="HYDROXYPYRUVATE ISOMERASE"/>
    <property type="match status" value="1"/>
</dbReference>
<evidence type="ECO:0000313" key="3">
    <source>
        <dbReference type="Proteomes" id="UP000562984"/>
    </source>
</evidence>
<organism evidence="2 3">
    <name type="scientific">Nakamurella aerolata</name>
    <dbReference type="NCBI Taxonomy" id="1656892"/>
    <lineage>
        <taxon>Bacteria</taxon>
        <taxon>Bacillati</taxon>
        <taxon>Actinomycetota</taxon>
        <taxon>Actinomycetes</taxon>
        <taxon>Nakamurellales</taxon>
        <taxon>Nakamurellaceae</taxon>
        <taxon>Nakamurella</taxon>
    </lineage>
</organism>
<evidence type="ECO:0000313" key="2">
    <source>
        <dbReference type="EMBL" id="NNG36976.1"/>
    </source>
</evidence>
<dbReference type="EMBL" id="JABEND010000009">
    <property type="protein sequence ID" value="NNG36976.1"/>
    <property type="molecule type" value="Genomic_DNA"/>
</dbReference>
<dbReference type="InterPro" id="IPR036237">
    <property type="entry name" value="Xyl_isomerase-like_sf"/>
</dbReference>
<feature type="domain" description="Xylose isomerase-like TIM barrel" evidence="1">
    <location>
        <begin position="29"/>
        <end position="256"/>
    </location>
</feature>
<keyword evidence="3" id="KW-1185">Reference proteome</keyword>
<comment type="caution">
    <text evidence="2">The sequence shown here is derived from an EMBL/GenBank/DDBJ whole genome shotgun (WGS) entry which is preliminary data.</text>
</comment>
<dbReference type="InterPro" id="IPR013022">
    <property type="entry name" value="Xyl_isomerase-like_TIM-brl"/>
</dbReference>
<reference evidence="2 3" key="1">
    <citation type="submission" date="2020-05" db="EMBL/GenBank/DDBJ databases">
        <title>Nakamurella sp. DB0629 isolated from air conditioner.</title>
        <authorList>
            <person name="Kim D.H."/>
            <person name="Kim D.-U."/>
        </authorList>
    </citation>
    <scope>NUCLEOTIDE SEQUENCE [LARGE SCALE GENOMIC DNA]</scope>
    <source>
        <strain evidence="2 3">DB0629</strain>
    </source>
</reference>
<accession>A0A849ABK9</accession>
<dbReference type="Proteomes" id="UP000562984">
    <property type="component" value="Unassembled WGS sequence"/>
</dbReference>
<proteinExistence type="predicted"/>
<dbReference type="PANTHER" id="PTHR12110:SF41">
    <property type="entry name" value="INOSOSE DEHYDRATASE"/>
    <property type="match status" value="1"/>
</dbReference>
<dbReference type="SUPFAM" id="SSF51658">
    <property type="entry name" value="Xylose isomerase-like"/>
    <property type="match status" value="1"/>
</dbReference>
<protein>
    <submittedName>
        <fullName evidence="2">TIM barrel protein</fullName>
    </submittedName>
</protein>
<dbReference type="AlphaFoldDB" id="A0A849ABK9"/>
<dbReference type="Gene3D" id="3.20.20.150">
    <property type="entry name" value="Divalent-metal-dependent TIM barrel enzymes"/>
    <property type="match status" value="1"/>
</dbReference>
<name>A0A849ABK9_9ACTN</name>
<dbReference type="InterPro" id="IPR050312">
    <property type="entry name" value="IolE/XylAMocC-like"/>
</dbReference>